<keyword evidence="3" id="KW-0800">Toxin</keyword>
<protein>
    <recommendedName>
        <fullName evidence="7">BPTI/Kunitz inhibitor domain-containing protein</fullName>
    </recommendedName>
</protein>
<feature type="compositionally biased region" description="Low complexity" evidence="5">
    <location>
        <begin position="421"/>
        <end position="453"/>
    </location>
</feature>
<evidence type="ECO:0000256" key="6">
    <source>
        <dbReference type="SAM" id="SignalP"/>
    </source>
</evidence>
<dbReference type="GO" id="GO:0005615">
    <property type="term" value="C:extracellular space"/>
    <property type="evidence" value="ECO:0007669"/>
    <property type="project" value="TreeGrafter"/>
</dbReference>
<feature type="domain" description="BPTI/Kunitz inhibitor" evidence="7">
    <location>
        <begin position="85"/>
        <end position="135"/>
    </location>
</feature>
<feature type="compositionally biased region" description="Basic residues" evidence="5">
    <location>
        <begin position="494"/>
        <end position="533"/>
    </location>
</feature>
<dbReference type="InterPro" id="IPR050098">
    <property type="entry name" value="TFPI/VKTCI-like"/>
</dbReference>
<reference evidence="8 9" key="1">
    <citation type="submission" date="2024-02" db="EMBL/GenBank/DDBJ databases">
        <title>Chromosome-scale genome assembly of the rough periwinkle Littorina saxatilis.</title>
        <authorList>
            <person name="De Jode A."/>
            <person name="Faria R."/>
            <person name="Formenti G."/>
            <person name="Sims Y."/>
            <person name="Smith T.P."/>
            <person name="Tracey A."/>
            <person name="Wood J.M.D."/>
            <person name="Zagrodzka Z.B."/>
            <person name="Johannesson K."/>
            <person name="Butlin R.K."/>
            <person name="Leder E.H."/>
        </authorList>
    </citation>
    <scope>NUCLEOTIDE SEQUENCE [LARGE SCALE GENOMIC DNA]</scope>
    <source>
        <strain evidence="8">Snail1</strain>
        <tissue evidence="8">Muscle</tissue>
    </source>
</reference>
<evidence type="ECO:0000256" key="4">
    <source>
        <dbReference type="ARBA" id="ARBA00023157"/>
    </source>
</evidence>
<feature type="region of interest" description="Disordered" evidence="5">
    <location>
        <begin position="292"/>
        <end position="397"/>
    </location>
</feature>
<dbReference type="Proteomes" id="UP001374579">
    <property type="component" value="Unassembled WGS sequence"/>
</dbReference>
<evidence type="ECO:0000256" key="3">
    <source>
        <dbReference type="ARBA" id="ARBA00022656"/>
    </source>
</evidence>
<dbReference type="PANTHER" id="PTHR10083">
    <property type="entry name" value="KUNITZ-TYPE PROTEASE INHIBITOR-RELATED"/>
    <property type="match status" value="1"/>
</dbReference>
<feature type="compositionally biased region" description="Polar residues" evidence="5">
    <location>
        <begin position="337"/>
        <end position="349"/>
    </location>
</feature>
<dbReference type="PANTHER" id="PTHR10083:SF217">
    <property type="entry name" value="BOOPHILIN-H2"/>
    <property type="match status" value="1"/>
</dbReference>
<dbReference type="PROSITE" id="PS50279">
    <property type="entry name" value="BPTI_KUNITZ_2"/>
    <property type="match status" value="1"/>
</dbReference>
<evidence type="ECO:0000256" key="5">
    <source>
        <dbReference type="SAM" id="MobiDB-lite"/>
    </source>
</evidence>
<evidence type="ECO:0000256" key="1">
    <source>
        <dbReference type="ARBA" id="ARBA00004613"/>
    </source>
</evidence>
<keyword evidence="6" id="KW-0732">Signal</keyword>
<keyword evidence="2" id="KW-0964">Secreted</keyword>
<dbReference type="AlphaFoldDB" id="A0AAN9ASE3"/>
<dbReference type="PRINTS" id="PR00759">
    <property type="entry name" value="BASICPTASE"/>
</dbReference>
<organism evidence="8 9">
    <name type="scientific">Littorina saxatilis</name>
    <dbReference type="NCBI Taxonomy" id="31220"/>
    <lineage>
        <taxon>Eukaryota</taxon>
        <taxon>Metazoa</taxon>
        <taxon>Spiralia</taxon>
        <taxon>Lophotrochozoa</taxon>
        <taxon>Mollusca</taxon>
        <taxon>Gastropoda</taxon>
        <taxon>Caenogastropoda</taxon>
        <taxon>Littorinimorpha</taxon>
        <taxon>Littorinoidea</taxon>
        <taxon>Littorinidae</taxon>
        <taxon>Littorina</taxon>
    </lineage>
</organism>
<accession>A0AAN9ASE3</accession>
<feature type="compositionally biased region" description="Basic and acidic residues" evidence="5">
    <location>
        <begin position="646"/>
        <end position="663"/>
    </location>
</feature>
<feature type="region of interest" description="Disordered" evidence="5">
    <location>
        <begin position="609"/>
        <end position="666"/>
    </location>
</feature>
<feature type="compositionally biased region" description="Basic residues" evidence="5">
    <location>
        <begin position="622"/>
        <end position="645"/>
    </location>
</feature>
<dbReference type="CDD" id="cd00109">
    <property type="entry name" value="Kunitz-type"/>
    <property type="match status" value="1"/>
</dbReference>
<dbReference type="Gene3D" id="4.10.410.10">
    <property type="entry name" value="Pancreatic trypsin inhibitor Kunitz domain"/>
    <property type="match status" value="1"/>
</dbReference>
<dbReference type="InterPro" id="IPR002223">
    <property type="entry name" value="Kunitz_BPTI"/>
</dbReference>
<evidence type="ECO:0000313" key="9">
    <source>
        <dbReference type="Proteomes" id="UP001374579"/>
    </source>
</evidence>
<evidence type="ECO:0000313" key="8">
    <source>
        <dbReference type="EMBL" id="KAK7092348.1"/>
    </source>
</evidence>
<sequence>MKMIVTNLSSYWFVLLGVLLLGAIVTKVNSAKFSYGREAEKLCQAYKKICPRGKVCAIQTLRWPRVMKFPVCVHEHTVQVKSKLCEQAPSPGGCGAQFRRWYYNVHMADCSWFTYGGCGGNDNNFRSREECEKVCVSGPQEHRSAGTSTIHDVTHRPNDDMYPRHHVSRHHHSPHHSRPSPERHTSTESYDNRRHHSNSHNNNRRYGYAIDPNQNTPYASSRTDYDRYGKANVHTTASPTTKSSWRENFDEIRVDNHKSTGDSNRPALEYRKAPVEHHRIPTRPEELRTTYTRPEDNRRVYVPPRPIHHNHGSRSRPAALHTRPSTHRVAGTRNVDNDWSTSFAENNRPMTEISENSRRLTGISGNSRRLPDASENSRRLTDSSDTNRHIVDLPLPDKADFQRTKDRLSKLAYQVHKPPTINIQRRISNRRQPSTRRQPPSNRQPVRSLSLLSRPHRLAAYPRRPLSMSGVTSGLTSPLQSSYAAEGNETIRSFPKRRRQKKKGKGRKRKTRRRRKGKKNRRRGRKNRQKHKKNDVNGSMTIYDPKSNITDVAESSYNTTGDTDNNQALKDLSGKFVEFRKQKTSFWPASRNSQNDEGNQQWQIDTQTFQSKMATEEEQRKKERRRERRRRRRRKGKGKRKHRGKKEGMEEREVFTNFDESRENSTQPVNQYYEKIHLFGLVDTAQNATDPMTS</sequence>
<feature type="compositionally biased region" description="Basic and acidic residues" evidence="5">
    <location>
        <begin position="369"/>
        <end position="397"/>
    </location>
</feature>
<feature type="chain" id="PRO_5042942635" description="BPTI/Kunitz inhibitor domain-containing protein" evidence="6">
    <location>
        <begin position="31"/>
        <end position="694"/>
    </location>
</feature>
<evidence type="ECO:0000256" key="2">
    <source>
        <dbReference type="ARBA" id="ARBA00022525"/>
    </source>
</evidence>
<dbReference type="PROSITE" id="PS00280">
    <property type="entry name" value="BPTI_KUNITZ_1"/>
    <property type="match status" value="1"/>
</dbReference>
<feature type="signal peptide" evidence="6">
    <location>
        <begin position="1"/>
        <end position="30"/>
    </location>
</feature>
<name>A0AAN9ASE3_9CAEN</name>
<proteinExistence type="predicted"/>
<feature type="compositionally biased region" description="Basic and acidic residues" evidence="5">
    <location>
        <begin position="179"/>
        <end position="192"/>
    </location>
</feature>
<dbReference type="GO" id="GO:0004867">
    <property type="term" value="F:serine-type endopeptidase inhibitor activity"/>
    <property type="evidence" value="ECO:0007669"/>
    <property type="project" value="InterPro"/>
</dbReference>
<feature type="region of interest" description="Disordered" evidence="5">
    <location>
        <begin position="418"/>
        <end position="547"/>
    </location>
</feature>
<dbReference type="SMART" id="SM00131">
    <property type="entry name" value="KU"/>
    <property type="match status" value="1"/>
</dbReference>
<feature type="compositionally biased region" description="Basic and acidic residues" evidence="5">
    <location>
        <begin position="152"/>
        <end position="163"/>
    </location>
</feature>
<keyword evidence="4" id="KW-1015">Disulfide bond</keyword>
<dbReference type="InterPro" id="IPR036880">
    <property type="entry name" value="Kunitz_BPTI_sf"/>
</dbReference>
<dbReference type="EMBL" id="JBAMIC010000021">
    <property type="protein sequence ID" value="KAK7092348.1"/>
    <property type="molecule type" value="Genomic_DNA"/>
</dbReference>
<dbReference type="InterPro" id="IPR020901">
    <property type="entry name" value="Prtase_inh_Kunz-CS"/>
</dbReference>
<gene>
    <name evidence="8" type="ORF">V1264_008102</name>
</gene>
<evidence type="ECO:0000259" key="7">
    <source>
        <dbReference type="PROSITE" id="PS50279"/>
    </source>
</evidence>
<feature type="compositionally biased region" description="Polar residues" evidence="5">
    <location>
        <begin position="212"/>
        <end position="222"/>
    </location>
</feature>
<comment type="subcellular location">
    <subcellularLocation>
        <location evidence="1">Secreted</location>
    </subcellularLocation>
</comment>
<dbReference type="SUPFAM" id="SSF57362">
    <property type="entry name" value="BPTI-like"/>
    <property type="match status" value="1"/>
</dbReference>
<comment type="caution">
    <text evidence="8">The sequence shown here is derived from an EMBL/GenBank/DDBJ whole genome shotgun (WGS) entry which is preliminary data.</text>
</comment>
<dbReference type="Pfam" id="PF00014">
    <property type="entry name" value="Kunitz_BPTI"/>
    <property type="match status" value="1"/>
</dbReference>
<keyword evidence="9" id="KW-1185">Reference proteome</keyword>
<feature type="compositionally biased region" description="Polar residues" evidence="5">
    <location>
        <begin position="469"/>
        <end position="483"/>
    </location>
</feature>
<feature type="compositionally biased region" description="Basic residues" evidence="5">
    <location>
        <begin position="164"/>
        <end position="178"/>
    </location>
</feature>
<feature type="region of interest" description="Disordered" evidence="5">
    <location>
        <begin position="137"/>
        <end position="225"/>
    </location>
</feature>